<evidence type="ECO:0000313" key="1">
    <source>
        <dbReference type="EMBL" id="CAG7614126.1"/>
    </source>
</evidence>
<dbReference type="Proteomes" id="UP000693672">
    <property type="component" value="Unassembled WGS sequence"/>
</dbReference>
<sequence length="71" mass="7477">MDIETSGLSELDVFIIIRVFLEANLEKAVTSSNTVFTLRSLNSLGCPGFFSDVILDNPVSLSPCGPGAVAS</sequence>
<keyword evidence="2" id="KW-1185">Reference proteome</keyword>
<dbReference type="AlphaFoldDB" id="A0A916K1H2"/>
<accession>A0A916K1H2</accession>
<reference evidence="1" key="1">
    <citation type="submission" date="2021-06" db="EMBL/GenBank/DDBJ databases">
        <authorList>
            <person name="Criscuolo A."/>
        </authorList>
    </citation>
    <scope>NUCLEOTIDE SEQUENCE</scope>
    <source>
        <strain evidence="1">CIP111600</strain>
    </source>
</reference>
<proteinExistence type="predicted"/>
<protein>
    <submittedName>
        <fullName evidence="1">Uncharacterized protein</fullName>
    </submittedName>
</protein>
<gene>
    <name evidence="1" type="ORF">PAESOLCIP111_01679</name>
</gene>
<comment type="caution">
    <text evidence="1">The sequence shown here is derived from an EMBL/GenBank/DDBJ whole genome shotgun (WGS) entry which is preliminary data.</text>
</comment>
<dbReference type="EMBL" id="CAJVAS010000005">
    <property type="protein sequence ID" value="CAG7614126.1"/>
    <property type="molecule type" value="Genomic_DNA"/>
</dbReference>
<organism evidence="1 2">
    <name type="scientific">Paenibacillus solanacearum</name>
    <dbReference type="NCBI Taxonomy" id="2048548"/>
    <lineage>
        <taxon>Bacteria</taxon>
        <taxon>Bacillati</taxon>
        <taxon>Bacillota</taxon>
        <taxon>Bacilli</taxon>
        <taxon>Bacillales</taxon>
        <taxon>Paenibacillaceae</taxon>
        <taxon>Paenibacillus</taxon>
    </lineage>
</organism>
<evidence type="ECO:0000313" key="2">
    <source>
        <dbReference type="Proteomes" id="UP000693672"/>
    </source>
</evidence>
<name>A0A916K1H2_9BACL</name>